<reference evidence="2" key="2">
    <citation type="submission" date="2021-02" db="UniProtKB">
        <authorList>
            <consortium name="EnsemblMetazoa"/>
        </authorList>
    </citation>
    <scope>IDENTIFICATION</scope>
    <source>
        <strain evidence="2">JHB</strain>
    </source>
</reference>
<evidence type="ECO:0000313" key="2">
    <source>
        <dbReference type="EnsemblMetazoa" id="CPIJ008035-PA"/>
    </source>
</evidence>
<dbReference type="Proteomes" id="UP000002320">
    <property type="component" value="Unassembled WGS sequence"/>
</dbReference>
<gene>
    <name evidence="2" type="primary">6040763</name>
    <name evidence="1" type="ORF">CpipJ_CPIJ008035</name>
</gene>
<dbReference type="EMBL" id="DS232006">
    <property type="protein sequence ID" value="EDS31443.1"/>
    <property type="molecule type" value="Genomic_DNA"/>
</dbReference>
<keyword evidence="3" id="KW-1185">Reference proteome</keyword>
<evidence type="ECO:0000313" key="1">
    <source>
        <dbReference type="EMBL" id="EDS31443.1"/>
    </source>
</evidence>
<dbReference type="VEuPathDB" id="VectorBase:CQUJHB011894"/>
<dbReference type="KEGG" id="cqu:CpipJ_CPIJ008035"/>
<accession>B0WN24</accession>
<dbReference type="STRING" id="7176.B0WN24"/>
<dbReference type="EnsemblMetazoa" id="CPIJ008035-RA">
    <property type="protein sequence ID" value="CPIJ008035-PA"/>
    <property type="gene ID" value="CPIJ008035"/>
</dbReference>
<protein>
    <submittedName>
        <fullName evidence="1 2">Pre-mRNA-processing factor 17</fullName>
    </submittedName>
</protein>
<dbReference type="OrthoDB" id="10257301at2759"/>
<dbReference type="HOGENOM" id="CLU_1009202_0_0_1"/>
<evidence type="ECO:0000313" key="3">
    <source>
        <dbReference type="Proteomes" id="UP000002320"/>
    </source>
</evidence>
<organism>
    <name type="scientific">Culex quinquefasciatus</name>
    <name type="common">Southern house mosquito</name>
    <name type="synonym">Culex pungens</name>
    <dbReference type="NCBI Taxonomy" id="7176"/>
    <lineage>
        <taxon>Eukaryota</taxon>
        <taxon>Metazoa</taxon>
        <taxon>Ecdysozoa</taxon>
        <taxon>Arthropoda</taxon>
        <taxon>Hexapoda</taxon>
        <taxon>Insecta</taxon>
        <taxon>Pterygota</taxon>
        <taxon>Neoptera</taxon>
        <taxon>Endopterygota</taxon>
        <taxon>Diptera</taxon>
        <taxon>Nematocera</taxon>
        <taxon>Culicoidea</taxon>
        <taxon>Culicidae</taxon>
        <taxon>Culicinae</taxon>
        <taxon>Culicini</taxon>
        <taxon>Culex</taxon>
        <taxon>Culex</taxon>
    </lineage>
</organism>
<dbReference type="AlphaFoldDB" id="B0WN24"/>
<dbReference type="InParanoid" id="B0WN24"/>
<sequence>MAKKQCRNRVTEDTAIEEKCVEDLADNHGLSFLHPPHDVGVNIGAPNRSKAFPASDGFPGCRLALLLLSGSPDQDLGDLKRAAWRNHSGHRQAVRNWDTRSGYIVQEYDRHLGAVKIHLRQPKPTHRDNLRQQKLARLEMGHFGGLLRRFNDALNARSHPFPEWQVARQSLDNKVVIFGAVNLHRIHGLRLCFNLDLSPDITNHVYADATAKSTPVSRPVRAAKSLRKLVWIYLLEVETYSKRLEFRLDHVRDAWMLHQLAEVGHFHNNPKLDALN</sequence>
<reference evidence="1" key="1">
    <citation type="submission" date="2007-03" db="EMBL/GenBank/DDBJ databases">
        <title>Annotation of Culex pipiens quinquefasciatus.</title>
        <authorList>
            <consortium name="The Broad Institute Genome Sequencing Platform"/>
            <person name="Atkinson P.W."/>
            <person name="Hemingway J."/>
            <person name="Christensen B.M."/>
            <person name="Higgs S."/>
            <person name="Kodira C."/>
            <person name="Hannick L."/>
            <person name="Megy K."/>
            <person name="O'Leary S."/>
            <person name="Pearson M."/>
            <person name="Haas B.J."/>
            <person name="Mauceli E."/>
            <person name="Wortman J.R."/>
            <person name="Lee N.H."/>
            <person name="Guigo R."/>
            <person name="Stanke M."/>
            <person name="Alvarado L."/>
            <person name="Amedeo P."/>
            <person name="Antoine C.H."/>
            <person name="Arensburger P."/>
            <person name="Bidwell S.L."/>
            <person name="Crawford M."/>
            <person name="Camaro F."/>
            <person name="Devon K."/>
            <person name="Engels R."/>
            <person name="Hammond M."/>
            <person name="Howarth C."/>
            <person name="Koehrsen M."/>
            <person name="Lawson D."/>
            <person name="Montgomery P."/>
            <person name="Nene V."/>
            <person name="Nusbaum C."/>
            <person name="Puiu D."/>
            <person name="Romero-Severson J."/>
            <person name="Severson D.W."/>
            <person name="Shumway M."/>
            <person name="Sisk P."/>
            <person name="Stolte C."/>
            <person name="Zeng Q."/>
            <person name="Eisenstadt E."/>
            <person name="Fraser-Liggett C."/>
            <person name="Strausberg R."/>
            <person name="Galagan J."/>
            <person name="Birren B."/>
            <person name="Collins F.H."/>
        </authorList>
    </citation>
    <scope>NUCLEOTIDE SEQUENCE [LARGE SCALE GENOMIC DNA]</scope>
    <source>
        <strain evidence="1">JHB</strain>
    </source>
</reference>
<dbReference type="VEuPathDB" id="VectorBase:CPIJ008035"/>
<proteinExistence type="predicted"/>
<name>B0WN24_CULQU</name>